<organism evidence="1 2">
    <name type="scientific">Acinetobacter sichuanensis</name>
    <dbReference type="NCBI Taxonomy" id="2136183"/>
    <lineage>
        <taxon>Bacteria</taxon>
        <taxon>Pseudomonadati</taxon>
        <taxon>Pseudomonadota</taxon>
        <taxon>Gammaproteobacteria</taxon>
        <taxon>Moraxellales</taxon>
        <taxon>Moraxellaceae</taxon>
        <taxon>Acinetobacter</taxon>
    </lineage>
</organism>
<comment type="caution">
    <text evidence="1">The sequence shown here is derived from an EMBL/GenBank/DDBJ whole genome shotgun (WGS) entry which is preliminary data.</text>
</comment>
<accession>A0A371YIT1</accession>
<gene>
    <name evidence="1" type="ORF">C9E89_022165</name>
</gene>
<reference evidence="1 2" key="1">
    <citation type="submission" date="2018-08" db="EMBL/GenBank/DDBJ databases">
        <title>The draft genome of Acinetobacter sichuanensis strain WCHAc060041.</title>
        <authorList>
            <person name="Qin J."/>
            <person name="Feng Y."/>
            <person name="Zong Z."/>
        </authorList>
    </citation>
    <scope>NUCLEOTIDE SEQUENCE [LARGE SCALE GENOMIC DNA]</scope>
    <source>
        <strain evidence="1 2">WCHAc060041</strain>
    </source>
</reference>
<name>A0A371YIT1_9GAMM</name>
<evidence type="ECO:0008006" key="3">
    <source>
        <dbReference type="Google" id="ProtNLM"/>
    </source>
</evidence>
<dbReference type="AlphaFoldDB" id="A0A371YIT1"/>
<dbReference type="Proteomes" id="UP000240957">
    <property type="component" value="Unassembled WGS sequence"/>
</dbReference>
<dbReference type="EMBL" id="PYIX02000118">
    <property type="protein sequence ID" value="RFC81382.1"/>
    <property type="molecule type" value="Genomic_DNA"/>
</dbReference>
<evidence type="ECO:0000313" key="2">
    <source>
        <dbReference type="Proteomes" id="UP000240957"/>
    </source>
</evidence>
<sequence length="347" mass="40234">IKIPSRYELFTNTFASIISSYQNLSHISALPIPTGLCSQKFKISDKQAFLNLKIAQPERIKIDTPYYRDDHVVHPFLCNFYKTFRGFNHILLLTPYHDTDANFENPCVYGSNDLLSFELLSDMPQPLYERYPDAYNYNSDNFAIYDHTTGEFCVGWRNGATASGFDLWISRTRDGIDWTPRQQFIPKSLELLLSPNVLYNPTINKWVMYSVSNDIIHNAFDGNQFNYRLADDLDGNWSEPIFIETPFTAWHQETRYCGNQFITIINDQKYTGQLYLGISDDGFSWEFSDTAMISGDYLNSYKASIVPVVENNAVTFDVMWTSSNVKNDENLWQLFHTKTQTIQIEEI</sequence>
<dbReference type="InterPro" id="IPR023296">
    <property type="entry name" value="Glyco_hydro_beta-prop_sf"/>
</dbReference>
<feature type="non-terminal residue" evidence="1">
    <location>
        <position position="1"/>
    </location>
</feature>
<proteinExistence type="predicted"/>
<protein>
    <recommendedName>
        <fullName evidence="3">Glycosyl hydrolase family 32</fullName>
    </recommendedName>
</protein>
<dbReference type="SUPFAM" id="SSF75005">
    <property type="entry name" value="Arabinanase/levansucrase/invertase"/>
    <property type="match status" value="1"/>
</dbReference>
<evidence type="ECO:0000313" key="1">
    <source>
        <dbReference type="EMBL" id="RFC81382.1"/>
    </source>
</evidence>